<accession>A0A7C8YK05</accession>
<reference evidence="1" key="2">
    <citation type="submission" date="2020-07" db="EMBL/GenBank/DDBJ databases">
        <authorList>
            <person name="Vera ALvarez R."/>
            <person name="Arias-Moreno D.M."/>
            <person name="Jimenez-Jacinto V."/>
            <person name="Jimenez-Bremont J.F."/>
            <person name="Swaminathan K."/>
            <person name="Moose S.P."/>
            <person name="Guerrero-Gonzalez M.L."/>
            <person name="Marino-Ramirez L."/>
            <person name="Landsman D."/>
            <person name="Rodriguez-Kessler M."/>
            <person name="Delgado-Sanchez P."/>
        </authorList>
    </citation>
    <scope>NUCLEOTIDE SEQUENCE</scope>
    <source>
        <tissue evidence="1">Cladode</tissue>
    </source>
</reference>
<name>A0A7C8YK05_OPUST</name>
<proteinExistence type="predicted"/>
<evidence type="ECO:0000313" key="1">
    <source>
        <dbReference type="EMBL" id="MBA4620299.1"/>
    </source>
</evidence>
<protein>
    <submittedName>
        <fullName evidence="1">Uncharacterized protein</fullName>
    </submittedName>
</protein>
<organism evidence="1">
    <name type="scientific">Opuntia streptacantha</name>
    <name type="common">Prickly pear cactus</name>
    <name type="synonym">Opuntia cardona</name>
    <dbReference type="NCBI Taxonomy" id="393608"/>
    <lineage>
        <taxon>Eukaryota</taxon>
        <taxon>Viridiplantae</taxon>
        <taxon>Streptophyta</taxon>
        <taxon>Embryophyta</taxon>
        <taxon>Tracheophyta</taxon>
        <taxon>Spermatophyta</taxon>
        <taxon>Magnoliopsida</taxon>
        <taxon>eudicotyledons</taxon>
        <taxon>Gunneridae</taxon>
        <taxon>Pentapetalae</taxon>
        <taxon>Caryophyllales</taxon>
        <taxon>Cactineae</taxon>
        <taxon>Cactaceae</taxon>
        <taxon>Opuntioideae</taxon>
        <taxon>Opuntia</taxon>
    </lineage>
</organism>
<reference evidence="1" key="1">
    <citation type="journal article" date="2013" name="J. Plant Res.">
        <title>Effect of fungi and light on seed germination of three Opuntia species from semiarid lands of central Mexico.</title>
        <authorList>
            <person name="Delgado-Sanchez P."/>
            <person name="Jimenez-Bremont J.F."/>
            <person name="Guerrero-Gonzalez Mde L."/>
            <person name="Flores J."/>
        </authorList>
    </citation>
    <scope>NUCLEOTIDE SEQUENCE</scope>
    <source>
        <tissue evidence="1">Cladode</tissue>
    </source>
</reference>
<sequence>MRTRPRGSATSFASVGNAARGNLIFLADIQFDKLSNATLISLVNVPTSSLYDSTGCLPRSSFRACNMSSSLSTMNFCKPFSCVLLQDASFVFPDLKYSLSPSMSPSISVPRAPIFVWVFPQQL</sequence>
<dbReference type="EMBL" id="GISG01030035">
    <property type="protein sequence ID" value="MBA4620299.1"/>
    <property type="molecule type" value="Transcribed_RNA"/>
</dbReference>
<dbReference type="AlphaFoldDB" id="A0A7C8YK05"/>